<evidence type="ECO:0000256" key="1">
    <source>
        <dbReference type="SAM" id="Phobius"/>
    </source>
</evidence>
<feature type="transmembrane region" description="Helical" evidence="1">
    <location>
        <begin position="38"/>
        <end position="61"/>
    </location>
</feature>
<organism evidence="2 3">
    <name type="scientific">Streptomyces agglomeratus</name>
    <dbReference type="NCBI Taxonomy" id="285458"/>
    <lineage>
        <taxon>Bacteria</taxon>
        <taxon>Bacillati</taxon>
        <taxon>Actinomycetota</taxon>
        <taxon>Actinomycetes</taxon>
        <taxon>Kitasatosporales</taxon>
        <taxon>Streptomycetaceae</taxon>
        <taxon>Streptomyces</taxon>
    </lineage>
</organism>
<evidence type="ECO:0000313" key="2">
    <source>
        <dbReference type="EMBL" id="OEJ25261.1"/>
    </source>
</evidence>
<accession>A0A1E5P6T3</accession>
<dbReference type="Proteomes" id="UP000095759">
    <property type="component" value="Unassembled WGS sequence"/>
</dbReference>
<keyword evidence="3" id="KW-1185">Reference proteome</keyword>
<proteinExistence type="predicted"/>
<sequence>MPGEGAPSAGSVGPTCPVDGRLLGALSARRVFVDDVHVITRVSTLLSAFGVLLGMVLLALAVREYAAGASALWVGAGALFVLGEVCALVRDVRRLRVESAA</sequence>
<dbReference type="EMBL" id="MEHJ01000001">
    <property type="protein sequence ID" value="OEJ25261.1"/>
    <property type="molecule type" value="Genomic_DNA"/>
</dbReference>
<reference evidence="2 3" key="1">
    <citation type="submission" date="2016-08" db="EMBL/GenBank/DDBJ databases">
        <title>Complete genome sequence of Streptomyces agglomeratus strain 6-3-2, a novel anti-MRSA actinomycete isolated from Wuli of Tebit, China.</title>
        <authorList>
            <person name="Chen X."/>
        </authorList>
    </citation>
    <scope>NUCLEOTIDE SEQUENCE [LARGE SCALE GENOMIC DNA]</scope>
    <source>
        <strain evidence="2 3">6-3-2</strain>
    </source>
</reference>
<comment type="caution">
    <text evidence="2">The sequence shown here is derived from an EMBL/GenBank/DDBJ whole genome shotgun (WGS) entry which is preliminary data.</text>
</comment>
<evidence type="ECO:0000313" key="3">
    <source>
        <dbReference type="Proteomes" id="UP000095759"/>
    </source>
</evidence>
<feature type="transmembrane region" description="Helical" evidence="1">
    <location>
        <begin position="67"/>
        <end position="89"/>
    </location>
</feature>
<dbReference type="STRING" id="285458.BGM19_23875"/>
<keyword evidence="1" id="KW-0812">Transmembrane</keyword>
<dbReference type="AlphaFoldDB" id="A0A1E5P6T3"/>
<name>A0A1E5P6T3_9ACTN</name>
<keyword evidence="1" id="KW-0472">Membrane</keyword>
<keyword evidence="1" id="KW-1133">Transmembrane helix</keyword>
<protein>
    <submittedName>
        <fullName evidence="2">Uncharacterized protein</fullName>
    </submittedName>
</protein>
<gene>
    <name evidence="2" type="ORF">AS594_12935</name>
</gene>